<keyword evidence="2" id="KW-1185">Reference proteome</keyword>
<evidence type="ECO:0000313" key="1">
    <source>
        <dbReference type="EMBL" id="GIF04934.1"/>
    </source>
</evidence>
<dbReference type="AlphaFoldDB" id="A0A919N5Y6"/>
<reference evidence="1" key="1">
    <citation type="submission" date="2021-01" db="EMBL/GenBank/DDBJ databases">
        <title>Whole genome shotgun sequence of Actinoplanes siamensis NBRC 109076.</title>
        <authorList>
            <person name="Komaki H."/>
            <person name="Tamura T."/>
        </authorList>
    </citation>
    <scope>NUCLEOTIDE SEQUENCE</scope>
    <source>
        <strain evidence="1">NBRC 109076</strain>
    </source>
</reference>
<proteinExistence type="predicted"/>
<evidence type="ECO:0008006" key="3">
    <source>
        <dbReference type="Google" id="ProtNLM"/>
    </source>
</evidence>
<dbReference type="InterPro" id="IPR020835">
    <property type="entry name" value="Catalase_sf"/>
</dbReference>
<comment type="caution">
    <text evidence="1">The sequence shown here is derived from an EMBL/GenBank/DDBJ whole genome shotgun (WGS) entry which is preliminary data.</text>
</comment>
<dbReference type="RefSeq" id="WP_203679200.1">
    <property type="nucleotide sequence ID" value="NZ_BOMW01000022.1"/>
</dbReference>
<name>A0A919N5Y6_9ACTN</name>
<organism evidence="1 2">
    <name type="scientific">Actinoplanes siamensis</name>
    <dbReference type="NCBI Taxonomy" id="1223317"/>
    <lineage>
        <taxon>Bacteria</taxon>
        <taxon>Bacillati</taxon>
        <taxon>Actinomycetota</taxon>
        <taxon>Actinomycetes</taxon>
        <taxon>Micromonosporales</taxon>
        <taxon>Micromonosporaceae</taxon>
        <taxon>Actinoplanes</taxon>
    </lineage>
</organism>
<dbReference type="Proteomes" id="UP000629619">
    <property type="component" value="Unassembled WGS sequence"/>
</dbReference>
<gene>
    <name evidence="1" type="ORF">Asi03nite_24720</name>
</gene>
<sequence length="230" mass="24734">MNGLRWIGAGVAVAAGMRLARSRRQRSLHPAGRSMTAELEIWGCVDPTGSTLLDRPGHYDVVVRLSKGVGTRRARPDVRGIALRVEGTDLLLSTVGPGRWGRRLPMPRRTFDARYGSIAAYRSGTGGKLYLAAGPDPSGRPLGRSLDTVGKAATLLLYAIRGPVVQPFGRVTLKDTLSPETDAALAFDPIRNAGDDLRPTGLLHGVRGIAYRASQRWRGARPQQLPGSPQ</sequence>
<evidence type="ECO:0000313" key="2">
    <source>
        <dbReference type="Proteomes" id="UP000629619"/>
    </source>
</evidence>
<dbReference type="GO" id="GO:0020037">
    <property type="term" value="F:heme binding"/>
    <property type="evidence" value="ECO:0007669"/>
    <property type="project" value="InterPro"/>
</dbReference>
<protein>
    <recommendedName>
        <fullName evidence="3">Phosphodiesterase</fullName>
    </recommendedName>
</protein>
<dbReference type="EMBL" id="BOMW01000022">
    <property type="protein sequence ID" value="GIF04934.1"/>
    <property type="molecule type" value="Genomic_DNA"/>
</dbReference>
<dbReference type="SUPFAM" id="SSF56634">
    <property type="entry name" value="Heme-dependent catalase-like"/>
    <property type="match status" value="1"/>
</dbReference>
<accession>A0A919N5Y6</accession>